<gene>
    <name evidence="2" type="ORF">EDE15_0069</name>
</gene>
<evidence type="ECO:0000313" key="3">
    <source>
        <dbReference type="Proteomes" id="UP000269669"/>
    </source>
</evidence>
<dbReference type="Gene3D" id="3.40.50.11780">
    <property type="match status" value="1"/>
</dbReference>
<protein>
    <submittedName>
        <fullName evidence="2">Uncharacterized protein</fullName>
    </submittedName>
</protein>
<feature type="region of interest" description="Disordered" evidence="1">
    <location>
        <begin position="1"/>
        <end position="25"/>
    </location>
</feature>
<sequence length="118" mass="12729">MTGGNKATAAVSSQRAGQSHRRKINPTRLLTDGWLAINNPQTTGVITSIATFVGYSAKGIGKRVKYIFDFNNFERYFGGLASDSELSYAVQQFFSNGGTEAHVVRTPGLAKTRAANNL</sequence>
<dbReference type="EMBL" id="RSDW01000001">
    <property type="protein sequence ID" value="RSL14616.1"/>
    <property type="molecule type" value="Genomic_DNA"/>
</dbReference>
<reference evidence="2 3" key="1">
    <citation type="submission" date="2018-12" db="EMBL/GenBank/DDBJ databases">
        <title>Sequencing of bacterial isolates from soil warming experiment in Harvard Forest, Massachusetts, USA.</title>
        <authorList>
            <person name="Deangelis K."/>
        </authorList>
    </citation>
    <scope>NUCLEOTIDE SEQUENCE [LARGE SCALE GENOMIC DNA]</scope>
    <source>
        <strain evidence="2 3">EB153</strain>
    </source>
</reference>
<dbReference type="AlphaFoldDB" id="A0A428MCM1"/>
<name>A0A428MCM1_9BACT</name>
<organism evidence="2 3">
    <name type="scientific">Edaphobacter aggregans</name>
    <dbReference type="NCBI Taxonomy" id="570835"/>
    <lineage>
        <taxon>Bacteria</taxon>
        <taxon>Pseudomonadati</taxon>
        <taxon>Acidobacteriota</taxon>
        <taxon>Terriglobia</taxon>
        <taxon>Terriglobales</taxon>
        <taxon>Acidobacteriaceae</taxon>
        <taxon>Edaphobacter</taxon>
    </lineage>
</organism>
<evidence type="ECO:0000313" key="2">
    <source>
        <dbReference type="EMBL" id="RSL14616.1"/>
    </source>
</evidence>
<proteinExistence type="predicted"/>
<keyword evidence="3" id="KW-1185">Reference proteome</keyword>
<accession>A0A428MCM1</accession>
<dbReference type="Proteomes" id="UP000269669">
    <property type="component" value="Unassembled WGS sequence"/>
</dbReference>
<evidence type="ECO:0000256" key="1">
    <source>
        <dbReference type="SAM" id="MobiDB-lite"/>
    </source>
</evidence>
<comment type="caution">
    <text evidence="2">The sequence shown here is derived from an EMBL/GenBank/DDBJ whole genome shotgun (WGS) entry which is preliminary data.</text>
</comment>